<dbReference type="SMART" id="SM00641">
    <property type="entry name" value="Glyco_25"/>
    <property type="match status" value="1"/>
</dbReference>
<dbReference type="GO" id="GO:0009253">
    <property type="term" value="P:peptidoglycan catabolic process"/>
    <property type="evidence" value="ECO:0007669"/>
    <property type="project" value="InterPro"/>
</dbReference>
<keyword evidence="5" id="KW-1185">Reference proteome</keyword>
<dbReference type="RefSeq" id="WP_100338084.1">
    <property type="nucleotide sequence ID" value="NZ_PGFA01000003.1"/>
</dbReference>
<name>A0A2M9B5H5_9BACT</name>
<dbReference type="SUPFAM" id="SSF51445">
    <property type="entry name" value="(Trans)glycosidases"/>
    <property type="match status" value="1"/>
</dbReference>
<dbReference type="InterPro" id="IPR002053">
    <property type="entry name" value="Glyco_hydro_25"/>
</dbReference>
<dbReference type="PROSITE" id="PS51904">
    <property type="entry name" value="GLYCOSYL_HYDROL_F25_2"/>
    <property type="match status" value="1"/>
</dbReference>
<protein>
    <submittedName>
        <fullName evidence="4">Lysozyme</fullName>
    </submittedName>
</protein>
<keyword evidence="2" id="KW-0378">Hydrolase</keyword>
<evidence type="ECO:0000256" key="2">
    <source>
        <dbReference type="ARBA" id="ARBA00022801"/>
    </source>
</evidence>
<dbReference type="EMBL" id="PGFA01000003">
    <property type="protein sequence ID" value="PJJ53190.1"/>
    <property type="molecule type" value="Genomic_DNA"/>
</dbReference>
<dbReference type="Gene3D" id="3.20.20.80">
    <property type="entry name" value="Glycosidases"/>
    <property type="match status" value="1"/>
</dbReference>
<keyword evidence="3" id="KW-0326">Glycosidase</keyword>
<dbReference type="GO" id="GO:0016998">
    <property type="term" value="P:cell wall macromolecule catabolic process"/>
    <property type="evidence" value="ECO:0007669"/>
    <property type="project" value="InterPro"/>
</dbReference>
<evidence type="ECO:0000256" key="1">
    <source>
        <dbReference type="ARBA" id="ARBA00010646"/>
    </source>
</evidence>
<dbReference type="AlphaFoldDB" id="A0A2M9B5H5"/>
<dbReference type="GO" id="GO:0003796">
    <property type="term" value="F:lysozyme activity"/>
    <property type="evidence" value="ECO:0007669"/>
    <property type="project" value="InterPro"/>
</dbReference>
<gene>
    <name evidence="4" type="ORF">CLV45_3848</name>
</gene>
<dbReference type="PANTHER" id="PTHR34135">
    <property type="entry name" value="LYSOZYME"/>
    <property type="match status" value="1"/>
</dbReference>
<organism evidence="4 5">
    <name type="scientific">Hymenobacter chitinivorans DSM 11115</name>
    <dbReference type="NCBI Taxonomy" id="1121954"/>
    <lineage>
        <taxon>Bacteria</taxon>
        <taxon>Pseudomonadati</taxon>
        <taxon>Bacteroidota</taxon>
        <taxon>Cytophagia</taxon>
        <taxon>Cytophagales</taxon>
        <taxon>Hymenobacteraceae</taxon>
        <taxon>Hymenobacter</taxon>
    </lineage>
</organism>
<comment type="similarity">
    <text evidence="1">Belongs to the glycosyl hydrolase 25 family.</text>
</comment>
<dbReference type="OrthoDB" id="9798192at2"/>
<dbReference type="Pfam" id="PF01183">
    <property type="entry name" value="Glyco_hydro_25"/>
    <property type="match status" value="1"/>
</dbReference>
<dbReference type="GO" id="GO:0016052">
    <property type="term" value="P:carbohydrate catabolic process"/>
    <property type="evidence" value="ECO:0007669"/>
    <property type="project" value="TreeGrafter"/>
</dbReference>
<comment type="caution">
    <text evidence="4">The sequence shown here is derived from an EMBL/GenBank/DDBJ whole genome shotgun (WGS) entry which is preliminary data.</text>
</comment>
<dbReference type="CDD" id="cd00599">
    <property type="entry name" value="GH25_muramidase"/>
    <property type="match status" value="1"/>
</dbReference>
<sequence>MIDIVFDISHHNPTVDFVSAAQAGMVGVVHKATEGLTNTDLLYAGRKSEALAAGLLWGAYHFGHNDDGAAQAKYFLGVVQPGPTDLLVLDFESNAGMTTGQAEAFVQYVYQQTGRYPGLYTSTGYLQQQGATTSHSLHKCWLWLAEYNSVISAPKCPPGWPNPWTMWQYTETGGVPGVIGNCDRDRFNGTADRLRLLWGAPVVTVADPVLKA</sequence>
<proteinExistence type="inferred from homology"/>
<evidence type="ECO:0000313" key="4">
    <source>
        <dbReference type="EMBL" id="PJJ53190.1"/>
    </source>
</evidence>
<dbReference type="PANTHER" id="PTHR34135:SF2">
    <property type="entry name" value="LYSOZYME"/>
    <property type="match status" value="1"/>
</dbReference>
<dbReference type="InterPro" id="IPR017853">
    <property type="entry name" value="GH"/>
</dbReference>
<reference evidence="4 5" key="1">
    <citation type="submission" date="2017-11" db="EMBL/GenBank/DDBJ databases">
        <title>Genomic Encyclopedia of Archaeal and Bacterial Type Strains, Phase II (KMG-II): From Individual Species to Whole Genera.</title>
        <authorList>
            <person name="Goeker M."/>
        </authorList>
    </citation>
    <scope>NUCLEOTIDE SEQUENCE [LARGE SCALE GENOMIC DNA]</scope>
    <source>
        <strain evidence="4 5">DSM 11115</strain>
    </source>
</reference>
<dbReference type="InterPro" id="IPR018077">
    <property type="entry name" value="Glyco_hydro_fam25_subgr"/>
</dbReference>
<dbReference type="Proteomes" id="UP000228535">
    <property type="component" value="Unassembled WGS sequence"/>
</dbReference>
<evidence type="ECO:0000313" key="5">
    <source>
        <dbReference type="Proteomes" id="UP000228535"/>
    </source>
</evidence>
<evidence type="ECO:0000256" key="3">
    <source>
        <dbReference type="ARBA" id="ARBA00023295"/>
    </source>
</evidence>
<accession>A0A2M9B5H5</accession>